<comment type="caution">
    <text evidence="1">The sequence shown here is derived from an EMBL/GenBank/DDBJ whole genome shotgun (WGS) entry which is preliminary data.</text>
</comment>
<dbReference type="AlphaFoldDB" id="A0A117KAS6"/>
<protein>
    <submittedName>
        <fullName evidence="1">Uncharacterized protein</fullName>
    </submittedName>
</protein>
<name>A0A117KAS6_9FLAO</name>
<organism evidence="1 2">
    <name type="scientific">Chryseobacterium aquaticum subsp. greenlandense</name>
    <dbReference type="NCBI Taxonomy" id="345663"/>
    <lineage>
        <taxon>Bacteria</taxon>
        <taxon>Pseudomonadati</taxon>
        <taxon>Bacteroidota</taxon>
        <taxon>Flavobacteriia</taxon>
        <taxon>Flavobacteriales</taxon>
        <taxon>Weeksellaceae</taxon>
        <taxon>Chryseobacterium group</taxon>
        <taxon>Chryseobacterium</taxon>
    </lineage>
</organism>
<sequence>MELSNLIEIQKIEFLVSIVSITEQGSSAIILKVVIIVFLESFPNFLKYSLQSPFDSANNILDFFIICIFTSPS</sequence>
<reference evidence="1 2" key="1">
    <citation type="submission" date="2015-10" db="EMBL/GenBank/DDBJ databases">
        <title>Genome sequence of Chryseobacterium greenlandense.</title>
        <authorList>
            <person name="Newman J."/>
            <person name="Fischer K."/>
            <person name="Miller J."/>
        </authorList>
    </citation>
    <scope>NUCLEOTIDE SEQUENCE [LARGE SCALE GENOMIC DNA]</scope>
    <source>
        <strain evidence="1 2">UMB34</strain>
    </source>
</reference>
<proteinExistence type="predicted"/>
<gene>
    <name evidence="1" type="ORF">AR686_15335</name>
</gene>
<accession>A0A117KAS6</accession>
<evidence type="ECO:0000313" key="1">
    <source>
        <dbReference type="EMBL" id="KUJ54928.1"/>
    </source>
</evidence>
<dbReference type="Proteomes" id="UP000054388">
    <property type="component" value="Unassembled WGS sequence"/>
</dbReference>
<dbReference type="EMBL" id="LMAI01000010">
    <property type="protein sequence ID" value="KUJ54928.1"/>
    <property type="molecule type" value="Genomic_DNA"/>
</dbReference>
<evidence type="ECO:0000313" key="2">
    <source>
        <dbReference type="Proteomes" id="UP000054388"/>
    </source>
</evidence>